<feature type="binding site" evidence="7">
    <location>
        <position position="67"/>
    </location>
    <ligand>
        <name>Zn(2+)</name>
        <dbReference type="ChEBI" id="CHEBI:29105"/>
    </ligand>
</feature>
<dbReference type="InterPro" id="IPR032466">
    <property type="entry name" value="Metal_Hydrolase"/>
</dbReference>
<feature type="binding site" evidence="7">
    <location>
        <position position="67"/>
    </location>
    <ligand>
        <name>Fe(3+)</name>
        <dbReference type="ChEBI" id="CHEBI:29034"/>
    </ligand>
</feature>
<dbReference type="HAMAP" id="MF_00372">
    <property type="entry name" value="HutI"/>
    <property type="match status" value="1"/>
</dbReference>
<dbReference type="GO" id="GO:0008270">
    <property type="term" value="F:zinc ion binding"/>
    <property type="evidence" value="ECO:0007669"/>
    <property type="project" value="UniProtKB-UniRule"/>
</dbReference>
<comment type="pathway">
    <text evidence="7">Amino-acid degradation; L-histidine degradation into L-glutamate; N-formimidoyl-L-glutamate from L-histidine: step 3/3.</text>
</comment>
<dbReference type="NCBIfam" id="TIGR01224">
    <property type="entry name" value="hutI"/>
    <property type="match status" value="1"/>
</dbReference>
<evidence type="ECO:0000256" key="7">
    <source>
        <dbReference type="HAMAP-Rule" id="MF_00372"/>
    </source>
</evidence>
<comment type="subcellular location">
    <subcellularLocation>
        <location evidence="7">Cytoplasm</location>
    </subcellularLocation>
</comment>
<feature type="binding site" evidence="7">
    <location>
        <position position="69"/>
    </location>
    <ligand>
        <name>Zn(2+)</name>
        <dbReference type="ChEBI" id="CHEBI:29105"/>
    </ligand>
</feature>
<keyword evidence="10" id="KW-1185">Reference proteome</keyword>
<feature type="binding site" evidence="7">
    <location>
        <position position="314"/>
    </location>
    <ligand>
        <name>N-formimidoyl-L-glutamate</name>
        <dbReference type="ChEBI" id="CHEBI:58928"/>
    </ligand>
</feature>
<proteinExistence type="inferred from homology"/>
<feature type="binding site" evidence="7">
    <location>
        <position position="237"/>
    </location>
    <ligand>
        <name>Zn(2+)</name>
        <dbReference type="ChEBI" id="CHEBI:29105"/>
    </ligand>
</feature>
<keyword evidence="7" id="KW-0963">Cytoplasm</keyword>
<feature type="binding site" evidence="7">
    <location>
        <position position="237"/>
    </location>
    <ligand>
        <name>Fe(3+)</name>
        <dbReference type="ChEBI" id="CHEBI:29034"/>
    </ligand>
</feature>
<comment type="catalytic activity">
    <reaction evidence="7">
        <text>4-imidazolone-5-propanoate + H2O = N-formimidoyl-L-glutamate</text>
        <dbReference type="Rhea" id="RHEA:23660"/>
        <dbReference type="ChEBI" id="CHEBI:15377"/>
        <dbReference type="ChEBI" id="CHEBI:58928"/>
        <dbReference type="ChEBI" id="CHEBI:77893"/>
        <dbReference type="EC" id="3.5.2.7"/>
    </reaction>
</comment>
<comment type="similarity">
    <text evidence="7">Belongs to the metallo-dependent hydrolases superfamily. HutI family.</text>
</comment>
<dbReference type="UniPathway" id="UPA00379">
    <property type="reaction ID" value="UER00551"/>
</dbReference>
<dbReference type="PATRIC" id="fig|448.7.peg.80"/>
<dbReference type="PANTHER" id="PTHR42752:SF1">
    <property type="entry name" value="IMIDAZOLONEPROPIONASE-RELATED"/>
    <property type="match status" value="1"/>
</dbReference>
<dbReference type="InterPro" id="IPR011059">
    <property type="entry name" value="Metal-dep_hydrolase_composite"/>
</dbReference>
<feature type="binding site" evidence="7">
    <location>
        <position position="312"/>
    </location>
    <ligand>
        <name>Fe(3+)</name>
        <dbReference type="ChEBI" id="CHEBI:29034"/>
    </ligand>
</feature>
<evidence type="ECO:0000313" key="9">
    <source>
        <dbReference type="EMBL" id="KTC99968.1"/>
    </source>
</evidence>
<dbReference type="EC" id="3.5.2.7" evidence="1 7"/>
<dbReference type="Gene3D" id="3.20.20.140">
    <property type="entry name" value="Metal-dependent hydrolases"/>
    <property type="match status" value="1"/>
</dbReference>
<dbReference type="STRING" id="448.Lery_0078"/>
<evidence type="ECO:0000256" key="1">
    <source>
        <dbReference type="ARBA" id="ARBA00012864"/>
    </source>
</evidence>
<feature type="binding site" evidence="7">
    <location>
        <position position="139"/>
    </location>
    <ligand>
        <name>4-imidazolone-5-propanoate</name>
        <dbReference type="ChEBI" id="CHEBI:77893"/>
    </ligand>
</feature>
<sequence length="411" mass="44050">MTCDILLMNVTTINAGGEEQAAQAIAIADGRICWCGAADGLPAHYRQARQIEDCQGQLVTPGLIDCHTHVVYAGNRADEFKKRLQGATYAEIAAAGGGIVSTVKQTRAASEQELLEQSLQRLKAMQQQGITTVEIKSGYGLDLQNELKMLRVARRLGQLTGMRVKTTFLGAHAVPLEYKGNAQGYVNYLINEVLPAAVDSGLVDAVDVFCETIGFTLQQTEQIYLKAQELSLPIKCHAEQLSLLGASQLAARMGALSCDHLEYLDKDGAAAMARQGTVAVLLPGAFYFLGEKKAPPVDLLRQAGVGMAVATDCNPGSSPTTSLLLMLSMACRFFSLTVQEALAGVTFQAARALGLADELGSIQIGLQADLVQWSVNDSAVLCYHFGFPVPQRTMIAGKWLTHSTTTQELQA</sequence>
<protein>
    <recommendedName>
        <fullName evidence="1 7">Imidazolonepropionase</fullName>
        <ecNumber evidence="1 7">3.5.2.7</ecNumber>
    </recommendedName>
    <alternativeName>
        <fullName evidence="7">Imidazolone-5-propionate hydrolase</fullName>
    </alternativeName>
</protein>
<dbReference type="PANTHER" id="PTHR42752">
    <property type="entry name" value="IMIDAZOLONEPROPIONASE"/>
    <property type="match status" value="1"/>
</dbReference>
<feature type="binding site" evidence="7">
    <location>
        <position position="69"/>
    </location>
    <ligand>
        <name>Fe(3+)</name>
        <dbReference type="ChEBI" id="CHEBI:29034"/>
    </ligand>
</feature>
<dbReference type="EMBL" id="LNYA01000001">
    <property type="protein sequence ID" value="KTC99968.1"/>
    <property type="molecule type" value="Genomic_DNA"/>
</dbReference>
<comment type="function">
    <text evidence="7">Catalyzes the hydrolytic cleavage of the carbon-nitrogen bond in imidazolone-5-propanoate to yield N-formimidoyl-L-glutamate. It is the third step in the universal histidine degradation pathway.</text>
</comment>
<dbReference type="SUPFAM" id="SSF51556">
    <property type="entry name" value="Metallo-dependent hydrolases"/>
    <property type="match status" value="1"/>
</dbReference>
<gene>
    <name evidence="7" type="primary">hutI</name>
    <name evidence="9" type="ORF">Lery_0078</name>
</gene>
<organism evidence="9 10">
    <name type="scientific">Legionella erythra</name>
    <dbReference type="NCBI Taxonomy" id="448"/>
    <lineage>
        <taxon>Bacteria</taxon>
        <taxon>Pseudomonadati</taxon>
        <taxon>Pseudomonadota</taxon>
        <taxon>Gammaproteobacteria</taxon>
        <taxon>Legionellales</taxon>
        <taxon>Legionellaceae</taxon>
        <taxon>Legionella</taxon>
    </lineage>
</organism>
<feature type="binding site" evidence="7">
    <location>
        <position position="139"/>
    </location>
    <ligand>
        <name>N-formimidoyl-L-glutamate</name>
        <dbReference type="ChEBI" id="CHEBI:58928"/>
    </ligand>
</feature>
<dbReference type="GO" id="GO:0005506">
    <property type="term" value="F:iron ion binding"/>
    <property type="evidence" value="ECO:0007669"/>
    <property type="project" value="UniProtKB-UniRule"/>
</dbReference>
<dbReference type="InterPro" id="IPR005920">
    <property type="entry name" value="HutI"/>
</dbReference>
<dbReference type="GO" id="GO:0050480">
    <property type="term" value="F:imidazolonepropionase activity"/>
    <property type="evidence" value="ECO:0007669"/>
    <property type="project" value="UniProtKB-UniRule"/>
</dbReference>
<keyword evidence="6 7" id="KW-0408">Iron</keyword>
<dbReference type="GO" id="GO:0005737">
    <property type="term" value="C:cytoplasm"/>
    <property type="evidence" value="ECO:0007669"/>
    <property type="project" value="UniProtKB-SubCell"/>
</dbReference>
<keyword evidence="3 7" id="KW-0378">Hydrolase</keyword>
<dbReference type="FunFam" id="3.20.20.140:FF:000007">
    <property type="entry name" value="Imidazolonepropionase"/>
    <property type="match status" value="1"/>
</dbReference>
<name>A0A0W0TWS1_LEGER</name>
<feature type="binding site" evidence="7">
    <location>
        <position position="76"/>
    </location>
    <ligand>
        <name>4-imidazolone-5-propanoate</name>
        <dbReference type="ChEBI" id="CHEBI:77893"/>
    </ligand>
</feature>
<comment type="cofactor">
    <cofactor evidence="7">
        <name>Zn(2+)</name>
        <dbReference type="ChEBI" id="CHEBI:29105"/>
    </cofactor>
    <cofactor evidence="7">
        <name>Fe(3+)</name>
        <dbReference type="ChEBI" id="CHEBI:29034"/>
    </cofactor>
    <text evidence="7">Binds 1 zinc or iron ion per subunit.</text>
</comment>
<dbReference type="CDD" id="cd01296">
    <property type="entry name" value="Imidazolone-5PH"/>
    <property type="match status" value="1"/>
</dbReference>
<dbReference type="SUPFAM" id="SSF51338">
    <property type="entry name" value="Composite domain of metallo-dependent hydrolases"/>
    <property type="match status" value="1"/>
</dbReference>
<dbReference type="Proteomes" id="UP000054773">
    <property type="component" value="Unassembled WGS sequence"/>
</dbReference>
<evidence type="ECO:0000256" key="5">
    <source>
        <dbReference type="ARBA" id="ARBA00022833"/>
    </source>
</evidence>
<dbReference type="GO" id="GO:0019557">
    <property type="term" value="P:L-histidine catabolic process to glutamate and formate"/>
    <property type="evidence" value="ECO:0007669"/>
    <property type="project" value="UniProtKB-UniPathway"/>
</dbReference>
<evidence type="ECO:0000259" key="8">
    <source>
        <dbReference type="Pfam" id="PF01979"/>
    </source>
</evidence>
<evidence type="ECO:0000313" key="10">
    <source>
        <dbReference type="Proteomes" id="UP000054773"/>
    </source>
</evidence>
<reference evidence="9 10" key="1">
    <citation type="submission" date="2015-11" db="EMBL/GenBank/DDBJ databases">
        <title>Genomic analysis of 38 Legionella species identifies large and diverse effector repertoires.</title>
        <authorList>
            <person name="Burstein D."/>
            <person name="Amaro F."/>
            <person name="Zusman T."/>
            <person name="Lifshitz Z."/>
            <person name="Cohen O."/>
            <person name="Gilbert J.A."/>
            <person name="Pupko T."/>
            <person name="Shuman H.A."/>
            <person name="Segal G."/>
        </authorList>
    </citation>
    <scope>NUCLEOTIDE SEQUENCE [LARGE SCALE GENOMIC DNA]</scope>
    <source>
        <strain evidence="9 10">SE-32A-C8</strain>
    </source>
</reference>
<keyword evidence="5 7" id="KW-0862">Zinc</keyword>
<feature type="binding site" evidence="7">
    <location>
        <position position="317"/>
    </location>
    <ligand>
        <name>4-imidazolone-5-propanoate</name>
        <dbReference type="ChEBI" id="CHEBI:77893"/>
    </ligand>
</feature>
<keyword evidence="2 7" id="KW-0479">Metal-binding</keyword>
<dbReference type="InterPro" id="IPR006680">
    <property type="entry name" value="Amidohydro-rel"/>
</dbReference>
<dbReference type="Pfam" id="PF01979">
    <property type="entry name" value="Amidohydro_1"/>
    <property type="match status" value="1"/>
</dbReference>
<comment type="caution">
    <text evidence="9">The sequence shown here is derived from an EMBL/GenBank/DDBJ whole genome shotgun (WGS) entry which is preliminary data.</text>
</comment>
<keyword evidence="4 7" id="KW-0369">Histidine metabolism</keyword>
<evidence type="ECO:0000256" key="6">
    <source>
        <dbReference type="ARBA" id="ARBA00023004"/>
    </source>
</evidence>
<evidence type="ECO:0000256" key="4">
    <source>
        <dbReference type="ARBA" id="ARBA00022808"/>
    </source>
</evidence>
<evidence type="ECO:0000256" key="2">
    <source>
        <dbReference type="ARBA" id="ARBA00022723"/>
    </source>
</evidence>
<dbReference type="AlphaFoldDB" id="A0A0W0TWS1"/>
<feature type="binding site" evidence="7">
    <location>
        <position position="316"/>
    </location>
    <ligand>
        <name>N-formimidoyl-L-glutamate</name>
        <dbReference type="ChEBI" id="CHEBI:58928"/>
    </ligand>
</feature>
<evidence type="ECO:0000256" key="3">
    <source>
        <dbReference type="ARBA" id="ARBA00022801"/>
    </source>
</evidence>
<feature type="binding site" evidence="7">
    <location>
        <position position="240"/>
    </location>
    <ligand>
        <name>4-imidazolone-5-propanoate</name>
        <dbReference type="ChEBI" id="CHEBI:77893"/>
    </ligand>
</feature>
<dbReference type="Gene3D" id="2.30.40.10">
    <property type="entry name" value="Urease, subunit C, domain 1"/>
    <property type="match status" value="1"/>
</dbReference>
<accession>A0A0W0TWS1</accession>
<feature type="binding site" evidence="7">
    <location>
        <position position="172"/>
    </location>
    <ligand>
        <name>4-imidazolone-5-propanoate</name>
        <dbReference type="ChEBI" id="CHEBI:77893"/>
    </ligand>
</feature>
<feature type="binding site" evidence="7">
    <location>
        <position position="312"/>
    </location>
    <ligand>
        <name>Zn(2+)</name>
        <dbReference type="ChEBI" id="CHEBI:29105"/>
    </ligand>
</feature>
<dbReference type="GO" id="GO:0019556">
    <property type="term" value="P:L-histidine catabolic process to glutamate and formamide"/>
    <property type="evidence" value="ECO:0007669"/>
    <property type="project" value="UniProtKB-UniRule"/>
</dbReference>
<feature type="domain" description="Amidohydrolase-related" evidence="8">
    <location>
        <begin position="58"/>
        <end position="399"/>
    </location>
</feature>